<sequence>MRNKSDSCFTYHSNRSASLWKNGMPIFSNNSETILLNNIQIKNTQHNVIKFKNAFIQDKYLIVDQKYINLENLSLSRQILRNAQGQISNEQNLRISNNLDFLEMFGPLLLINQVYNCLKQYTIQSQFENNYQIIKILGKGSFAKVYKVKLIKDDLQSLQKLNCKTFASKIFNKIKLKKDQEENELSLWKEIEILRLMKNEHIIKLHEVYEDDKKVYLILDLLEGGELFTQIEKKFNFYDETLVQKLILNVLKALSYMHSQKIIHRDIKPENLILKQQNNIEDVVLADFGLADFYSPNDDYLFSRCGSIGYVAPEMLNNQKYDYKVDIYSLGTVLFLLLTGEQAIQGSSSKEVFENNKIGQINFNLLDQANISKNAKDLCIQMLKKDQKERITSEQALNHQWFQLDEQIFRIKSLKIIKKPTIVRGYKNILRQNTPLWINKSLKSINDSSDNQENLTVNVRDKTIQQFLEEELQNQQLCQFDYDLEDDQINEDQMPVYKVQQHIPLVKKRSFP</sequence>
<name>A0A8S1MHD2_9CILI</name>
<dbReference type="CDD" id="cd05117">
    <property type="entry name" value="STKc_CAMK"/>
    <property type="match status" value="1"/>
</dbReference>
<organism evidence="2 3">
    <name type="scientific">Paramecium sonneborni</name>
    <dbReference type="NCBI Taxonomy" id="65129"/>
    <lineage>
        <taxon>Eukaryota</taxon>
        <taxon>Sar</taxon>
        <taxon>Alveolata</taxon>
        <taxon>Ciliophora</taxon>
        <taxon>Intramacronucleata</taxon>
        <taxon>Oligohymenophorea</taxon>
        <taxon>Peniculida</taxon>
        <taxon>Parameciidae</taxon>
        <taxon>Paramecium</taxon>
    </lineage>
</organism>
<dbReference type="InterPro" id="IPR000719">
    <property type="entry name" value="Prot_kinase_dom"/>
</dbReference>
<dbReference type="PROSITE" id="PS00108">
    <property type="entry name" value="PROTEIN_KINASE_ST"/>
    <property type="match status" value="1"/>
</dbReference>
<keyword evidence="3" id="KW-1185">Reference proteome</keyword>
<proteinExistence type="predicted"/>
<dbReference type="PANTHER" id="PTHR24347">
    <property type="entry name" value="SERINE/THREONINE-PROTEIN KINASE"/>
    <property type="match status" value="1"/>
</dbReference>
<dbReference type="OrthoDB" id="5987198at2759"/>
<feature type="domain" description="Protein kinase" evidence="1">
    <location>
        <begin position="131"/>
        <end position="402"/>
    </location>
</feature>
<accession>A0A8S1MHD2</accession>
<reference evidence="2" key="1">
    <citation type="submission" date="2021-01" db="EMBL/GenBank/DDBJ databases">
        <authorList>
            <consortium name="Genoscope - CEA"/>
            <person name="William W."/>
        </authorList>
    </citation>
    <scope>NUCLEOTIDE SEQUENCE</scope>
</reference>
<dbReference type="SMART" id="SM00220">
    <property type="entry name" value="S_TKc"/>
    <property type="match status" value="1"/>
</dbReference>
<evidence type="ECO:0000313" key="2">
    <source>
        <dbReference type="EMBL" id="CAD8076076.1"/>
    </source>
</evidence>
<dbReference type="FunFam" id="1.10.510.10:FF:000945">
    <property type="entry name" value="Uncharacterized protein"/>
    <property type="match status" value="1"/>
</dbReference>
<dbReference type="Proteomes" id="UP000692954">
    <property type="component" value="Unassembled WGS sequence"/>
</dbReference>
<dbReference type="GO" id="GO:0004672">
    <property type="term" value="F:protein kinase activity"/>
    <property type="evidence" value="ECO:0007669"/>
    <property type="project" value="InterPro"/>
</dbReference>
<dbReference type="Pfam" id="PF00069">
    <property type="entry name" value="Pkinase"/>
    <property type="match status" value="1"/>
</dbReference>
<gene>
    <name evidence="2" type="ORF">PSON_ATCC_30995.1.T0340166</name>
</gene>
<dbReference type="EMBL" id="CAJJDN010000034">
    <property type="protein sequence ID" value="CAD8076076.1"/>
    <property type="molecule type" value="Genomic_DNA"/>
</dbReference>
<dbReference type="AlphaFoldDB" id="A0A8S1MHD2"/>
<dbReference type="PROSITE" id="PS50011">
    <property type="entry name" value="PROTEIN_KINASE_DOM"/>
    <property type="match status" value="1"/>
</dbReference>
<evidence type="ECO:0000259" key="1">
    <source>
        <dbReference type="PROSITE" id="PS50011"/>
    </source>
</evidence>
<comment type="caution">
    <text evidence="2">The sequence shown here is derived from an EMBL/GenBank/DDBJ whole genome shotgun (WGS) entry which is preliminary data.</text>
</comment>
<dbReference type="GO" id="GO:0005524">
    <property type="term" value="F:ATP binding"/>
    <property type="evidence" value="ECO:0007669"/>
    <property type="project" value="InterPro"/>
</dbReference>
<protein>
    <recommendedName>
        <fullName evidence="1">Protein kinase domain-containing protein</fullName>
    </recommendedName>
</protein>
<dbReference type="InterPro" id="IPR008271">
    <property type="entry name" value="Ser/Thr_kinase_AS"/>
</dbReference>
<evidence type="ECO:0000313" key="3">
    <source>
        <dbReference type="Proteomes" id="UP000692954"/>
    </source>
</evidence>